<proteinExistence type="predicted"/>
<feature type="transmembrane region" description="Helical" evidence="1">
    <location>
        <begin position="118"/>
        <end position="135"/>
    </location>
</feature>
<dbReference type="Proteomes" id="UP000315439">
    <property type="component" value="Unassembled WGS sequence"/>
</dbReference>
<dbReference type="AlphaFoldDB" id="A0A545UGH7"/>
<evidence type="ECO:0000256" key="1">
    <source>
        <dbReference type="SAM" id="Phobius"/>
    </source>
</evidence>
<name>A0A545UGH7_9GAMM</name>
<keyword evidence="1" id="KW-0472">Membrane</keyword>
<accession>A0A545UGH7</accession>
<dbReference type="OrthoDB" id="1143964at2"/>
<feature type="transmembrane region" description="Helical" evidence="1">
    <location>
        <begin position="12"/>
        <end position="38"/>
    </location>
</feature>
<dbReference type="RefSeq" id="WP_142893011.1">
    <property type="nucleotide sequence ID" value="NZ_ML660162.1"/>
</dbReference>
<gene>
    <name evidence="2" type="ORF">FLL46_08235</name>
</gene>
<dbReference type="EMBL" id="VIKS01000004">
    <property type="protein sequence ID" value="TQV88503.1"/>
    <property type="molecule type" value="Genomic_DNA"/>
</dbReference>
<protein>
    <recommendedName>
        <fullName evidence="4">Sugar transporter</fullName>
    </recommendedName>
</protein>
<keyword evidence="3" id="KW-1185">Reference proteome</keyword>
<evidence type="ECO:0000313" key="2">
    <source>
        <dbReference type="EMBL" id="TQV88503.1"/>
    </source>
</evidence>
<comment type="caution">
    <text evidence="2">The sequence shown here is derived from an EMBL/GenBank/DDBJ whole genome shotgun (WGS) entry which is preliminary data.</text>
</comment>
<feature type="transmembrane region" description="Helical" evidence="1">
    <location>
        <begin position="87"/>
        <end position="106"/>
    </location>
</feature>
<reference evidence="2 3" key="1">
    <citation type="submission" date="2019-07" db="EMBL/GenBank/DDBJ databases">
        <title>Draft genome for Aliikangiella sp. M105.</title>
        <authorList>
            <person name="Wang G."/>
        </authorList>
    </citation>
    <scope>NUCLEOTIDE SEQUENCE [LARGE SCALE GENOMIC DNA]</scope>
    <source>
        <strain evidence="2 3">M105</strain>
    </source>
</reference>
<keyword evidence="1" id="KW-1133">Transmembrane helix</keyword>
<evidence type="ECO:0008006" key="4">
    <source>
        <dbReference type="Google" id="ProtNLM"/>
    </source>
</evidence>
<evidence type="ECO:0000313" key="3">
    <source>
        <dbReference type="Proteomes" id="UP000315439"/>
    </source>
</evidence>
<feature type="transmembrane region" description="Helical" evidence="1">
    <location>
        <begin position="58"/>
        <end position="80"/>
    </location>
</feature>
<sequence>MSEQQNIKLPTWFWVVSGLALVWNLLGVMAFVGQMMMTPEMMAELPQAEQELYAATPAWANIAFGFAVWGGALGAVALLMKKSWATPLFIISLTAVLVQMYYAFFISKSFEVFGPGRMIMPVMVIVIAIALVWLSNKAKSDGWIS</sequence>
<organism evidence="2 3">
    <name type="scientific">Aliikangiella coralliicola</name>
    <dbReference type="NCBI Taxonomy" id="2592383"/>
    <lineage>
        <taxon>Bacteria</taxon>
        <taxon>Pseudomonadati</taxon>
        <taxon>Pseudomonadota</taxon>
        <taxon>Gammaproteobacteria</taxon>
        <taxon>Oceanospirillales</taxon>
        <taxon>Pleioneaceae</taxon>
        <taxon>Aliikangiella</taxon>
    </lineage>
</organism>
<keyword evidence="1" id="KW-0812">Transmembrane</keyword>